<dbReference type="EMBL" id="KB007946">
    <property type="protein sequence ID" value="ELR18751.1"/>
    <property type="molecule type" value="Genomic_DNA"/>
</dbReference>
<dbReference type="GO" id="GO:0050801">
    <property type="term" value="P:monoatomic ion homeostasis"/>
    <property type="evidence" value="ECO:0007669"/>
    <property type="project" value="TreeGrafter"/>
</dbReference>
<evidence type="ECO:0000313" key="9">
    <source>
        <dbReference type="Proteomes" id="UP000011083"/>
    </source>
</evidence>
<dbReference type="KEGG" id="acan:ACA1_040670"/>
<evidence type="ECO:0000256" key="1">
    <source>
        <dbReference type="ARBA" id="ARBA00004141"/>
    </source>
</evidence>
<feature type="compositionally biased region" description="Basic and acidic residues" evidence="5">
    <location>
        <begin position="545"/>
        <end position="562"/>
    </location>
</feature>
<feature type="transmembrane region" description="Helical" evidence="6">
    <location>
        <begin position="357"/>
        <end position="374"/>
    </location>
</feature>
<evidence type="ECO:0000256" key="6">
    <source>
        <dbReference type="SAM" id="Phobius"/>
    </source>
</evidence>
<keyword evidence="2 6" id="KW-0812">Transmembrane</keyword>
<dbReference type="STRING" id="1257118.L8H2W8"/>
<dbReference type="GO" id="GO:0006820">
    <property type="term" value="P:monoatomic anion transport"/>
    <property type="evidence" value="ECO:0007669"/>
    <property type="project" value="InterPro"/>
</dbReference>
<keyword evidence="9" id="KW-1185">Reference proteome</keyword>
<organism evidence="8 9">
    <name type="scientific">Acanthamoeba castellanii (strain ATCC 30010 / Neff)</name>
    <dbReference type="NCBI Taxonomy" id="1257118"/>
    <lineage>
        <taxon>Eukaryota</taxon>
        <taxon>Amoebozoa</taxon>
        <taxon>Discosea</taxon>
        <taxon>Longamoebia</taxon>
        <taxon>Centramoebida</taxon>
        <taxon>Acanthamoebidae</taxon>
        <taxon>Acanthamoeba</taxon>
    </lineage>
</organism>
<dbReference type="SMR" id="L8H2W8"/>
<feature type="transmembrane region" description="Helical" evidence="6">
    <location>
        <begin position="226"/>
        <end position="243"/>
    </location>
</feature>
<gene>
    <name evidence="8" type="ORF">ACA1_040670</name>
</gene>
<evidence type="ECO:0000256" key="2">
    <source>
        <dbReference type="ARBA" id="ARBA00022692"/>
    </source>
</evidence>
<feature type="transmembrane region" description="Helical" evidence="6">
    <location>
        <begin position="15"/>
        <end position="45"/>
    </location>
</feature>
<dbReference type="RefSeq" id="XP_004340803.1">
    <property type="nucleotide sequence ID" value="XM_004340755.1"/>
</dbReference>
<evidence type="ECO:0000256" key="5">
    <source>
        <dbReference type="SAM" id="MobiDB-lite"/>
    </source>
</evidence>
<dbReference type="Pfam" id="PF00955">
    <property type="entry name" value="HCO3_cotransp"/>
    <property type="match status" value="1"/>
</dbReference>
<dbReference type="OrthoDB" id="1735926at2759"/>
<accession>L8H2W8</accession>
<dbReference type="GO" id="GO:0005452">
    <property type="term" value="F:solute:inorganic anion antiporter activity"/>
    <property type="evidence" value="ECO:0007669"/>
    <property type="project" value="InterPro"/>
</dbReference>
<dbReference type="PANTHER" id="PTHR11453:SF82">
    <property type="entry name" value="BORON TRANSPORTER 1"/>
    <property type="match status" value="1"/>
</dbReference>
<feature type="transmembrane region" description="Helical" evidence="6">
    <location>
        <begin position="401"/>
        <end position="428"/>
    </location>
</feature>
<dbReference type="VEuPathDB" id="AmoebaDB:ACA1_040670"/>
<evidence type="ECO:0000256" key="4">
    <source>
        <dbReference type="ARBA" id="ARBA00023136"/>
    </source>
</evidence>
<evidence type="ECO:0000313" key="8">
    <source>
        <dbReference type="EMBL" id="ELR18751.1"/>
    </source>
</evidence>
<dbReference type="Proteomes" id="UP000011083">
    <property type="component" value="Unassembled WGS sequence"/>
</dbReference>
<keyword evidence="4 6" id="KW-0472">Membrane</keyword>
<comment type="subcellular location">
    <subcellularLocation>
        <location evidence="1">Membrane</location>
        <topology evidence="1">Multi-pass membrane protein</topology>
    </subcellularLocation>
</comment>
<feature type="transmembrane region" description="Helical" evidence="6">
    <location>
        <begin position="98"/>
        <end position="119"/>
    </location>
</feature>
<protein>
    <submittedName>
        <fullName evidence="8">Anion transporter, putative</fullName>
    </submittedName>
</protein>
<feature type="region of interest" description="Disordered" evidence="5">
    <location>
        <begin position="502"/>
        <end position="569"/>
    </location>
</feature>
<evidence type="ECO:0000256" key="3">
    <source>
        <dbReference type="ARBA" id="ARBA00022989"/>
    </source>
</evidence>
<dbReference type="InterPro" id="IPR011531">
    <property type="entry name" value="HCO3_transpt-like_TM_dom"/>
</dbReference>
<feature type="domain" description="Bicarbonate transporter-like transmembrane" evidence="7">
    <location>
        <begin position="134"/>
        <end position="468"/>
    </location>
</feature>
<dbReference type="InterPro" id="IPR003020">
    <property type="entry name" value="HCO3_transpt_euk"/>
</dbReference>
<feature type="transmembrane region" description="Helical" evidence="6">
    <location>
        <begin position="434"/>
        <end position="453"/>
    </location>
</feature>
<feature type="transmembrane region" description="Helical" evidence="6">
    <location>
        <begin position="139"/>
        <end position="159"/>
    </location>
</feature>
<dbReference type="GeneID" id="14919536"/>
<name>L8H2W8_ACACF</name>
<keyword evidence="3 6" id="KW-1133">Transmembrane helix</keyword>
<reference evidence="8 9" key="1">
    <citation type="journal article" date="2013" name="Genome Biol.">
        <title>Genome of Acanthamoeba castellanii highlights extensive lateral gene transfer and early evolution of tyrosine kinase signaling.</title>
        <authorList>
            <person name="Clarke M."/>
            <person name="Lohan A.J."/>
            <person name="Liu B."/>
            <person name="Lagkouvardos I."/>
            <person name="Roy S."/>
            <person name="Zafar N."/>
            <person name="Bertelli C."/>
            <person name="Schilde C."/>
            <person name="Kianianmomeni A."/>
            <person name="Burglin T.R."/>
            <person name="Frech C."/>
            <person name="Turcotte B."/>
            <person name="Kopec K.O."/>
            <person name="Synnott J.M."/>
            <person name="Choo C."/>
            <person name="Paponov I."/>
            <person name="Finkler A."/>
            <person name="Soon Heng Tan C."/>
            <person name="Hutchins A.P."/>
            <person name="Weinmeier T."/>
            <person name="Rattei T."/>
            <person name="Chu J.S."/>
            <person name="Gimenez G."/>
            <person name="Irimia M."/>
            <person name="Rigden D.J."/>
            <person name="Fitzpatrick D.A."/>
            <person name="Lorenzo-Morales J."/>
            <person name="Bateman A."/>
            <person name="Chiu C.H."/>
            <person name="Tang P."/>
            <person name="Hegemann P."/>
            <person name="Fromm H."/>
            <person name="Raoult D."/>
            <person name="Greub G."/>
            <person name="Miranda-Saavedra D."/>
            <person name="Chen N."/>
            <person name="Nash P."/>
            <person name="Ginger M.L."/>
            <person name="Horn M."/>
            <person name="Schaap P."/>
            <person name="Caler L."/>
            <person name="Loftus B."/>
        </authorList>
    </citation>
    <scope>NUCLEOTIDE SEQUENCE [LARGE SCALE GENOMIC DNA]</scope>
    <source>
        <strain evidence="8 9">Neff</strain>
    </source>
</reference>
<sequence>MQDDTEHQIGVVETLFSTALCGVLFAVVGGQPLVVLGVTGPIVIFTRTIYSIAKDLDLDFLQFYAWIGLIITHRHHTTTGIWSALMHWALALANTCRLLKLVTLLSCETFGVLIAIIYIKDAVTGFVDYFNDYPADAAFASLLVGLGTFYVAMTLDGVKQWSLFVKPIRQIIADYAMAIAIVIFAGLSYAGKLEESNMPRLDVPHQFQTTTGRGWLVHFWELSPKGVFVALGPGIILTILFFFDHNVSSLLSQKREFHLKKPPAYHWDFFVLGVTVVMCSLLGLPFANGLIPQAPLHVYSLATIKETYEERKKGDVLITKRTEVWTNVYENRVSPLMQSALIGIVLAPYLLETVGRIPRGVLMGLFLYMGFASFRNNQFFDRILLLVADPVKREKVVKEPYLYSVPLKVIVAFTLLQLLFLGGVVGITVSDTPAAIAFPVFITLAVPIRKWLLPRIPGFTHERLDAMDPYVVDEKDQALLDEPDDLDDADGQDNDLELATIEDRTNGDDASCSDVGGGTAASVADPMEEGEAAELIQHLTSTSPERAEKDGGSEDENDAKGSEEEDADR</sequence>
<feature type="transmembrane region" description="Helical" evidence="6">
    <location>
        <begin position="264"/>
        <end position="287"/>
    </location>
</feature>
<dbReference type="OMA" id="RRAPFYW"/>
<dbReference type="GO" id="GO:0005886">
    <property type="term" value="C:plasma membrane"/>
    <property type="evidence" value="ECO:0007669"/>
    <property type="project" value="TreeGrafter"/>
</dbReference>
<dbReference type="PANTHER" id="PTHR11453">
    <property type="entry name" value="ANION EXCHANGE PROTEIN"/>
    <property type="match status" value="1"/>
</dbReference>
<evidence type="ECO:0000259" key="7">
    <source>
        <dbReference type="Pfam" id="PF00955"/>
    </source>
</evidence>
<proteinExistence type="predicted"/>
<dbReference type="AlphaFoldDB" id="L8H2W8"/>
<feature type="transmembrane region" description="Helical" evidence="6">
    <location>
        <begin position="171"/>
        <end position="191"/>
    </location>
</feature>